<comment type="subunit">
    <text evidence="2">Interacts transiently with the RNA polymerase catalytic core formed by RpoA, RpoB, RpoC and RpoZ (2 alpha, 1 beta, 1 beta' and 1 omega subunit) to form the RNA polymerase holoenzyme that can initiate transcription.</text>
</comment>
<dbReference type="NCBIfam" id="TIGR02937">
    <property type="entry name" value="sigma70-ECF"/>
    <property type="match status" value="1"/>
</dbReference>
<name>A0ABP8W5C4_9PSEU</name>
<evidence type="ECO:0000256" key="2">
    <source>
        <dbReference type="ARBA" id="ARBA00011344"/>
    </source>
</evidence>
<dbReference type="InterPro" id="IPR037401">
    <property type="entry name" value="SnoaL-like"/>
</dbReference>
<dbReference type="Pfam" id="PF12680">
    <property type="entry name" value="SnoaL_2"/>
    <property type="match status" value="1"/>
</dbReference>
<protein>
    <submittedName>
        <fullName evidence="9">RNA polymerase subunit sigma-70</fullName>
    </submittedName>
</protein>
<evidence type="ECO:0000256" key="4">
    <source>
        <dbReference type="ARBA" id="ARBA00023082"/>
    </source>
</evidence>
<dbReference type="Pfam" id="PF08281">
    <property type="entry name" value="Sigma70_r4_2"/>
    <property type="match status" value="1"/>
</dbReference>
<proteinExistence type="inferred from homology"/>
<dbReference type="InterPro" id="IPR036388">
    <property type="entry name" value="WH-like_DNA-bd_sf"/>
</dbReference>
<dbReference type="NCBIfam" id="TIGR02960">
    <property type="entry name" value="SigX5"/>
    <property type="match status" value="1"/>
</dbReference>
<organism evidence="9 10">
    <name type="scientific">Pseudonocardia yuanmonensis</name>
    <dbReference type="NCBI Taxonomy" id="1095914"/>
    <lineage>
        <taxon>Bacteria</taxon>
        <taxon>Bacillati</taxon>
        <taxon>Actinomycetota</taxon>
        <taxon>Actinomycetes</taxon>
        <taxon>Pseudonocardiales</taxon>
        <taxon>Pseudonocardiaceae</taxon>
        <taxon>Pseudonocardia</taxon>
    </lineage>
</organism>
<dbReference type="NCBIfam" id="NF006089">
    <property type="entry name" value="PRK08241.1"/>
    <property type="match status" value="1"/>
</dbReference>
<keyword evidence="4" id="KW-0731">Sigma factor</keyword>
<evidence type="ECO:0000256" key="3">
    <source>
        <dbReference type="ARBA" id="ARBA00023015"/>
    </source>
</evidence>
<evidence type="ECO:0000313" key="10">
    <source>
        <dbReference type="Proteomes" id="UP001500325"/>
    </source>
</evidence>
<dbReference type="SUPFAM" id="SSF54427">
    <property type="entry name" value="NTF2-like"/>
    <property type="match status" value="1"/>
</dbReference>
<evidence type="ECO:0000256" key="1">
    <source>
        <dbReference type="ARBA" id="ARBA00010641"/>
    </source>
</evidence>
<evidence type="ECO:0000259" key="8">
    <source>
        <dbReference type="Pfam" id="PF12680"/>
    </source>
</evidence>
<feature type="domain" description="SnoaL-like" evidence="8">
    <location>
        <begin position="192"/>
        <end position="289"/>
    </location>
</feature>
<dbReference type="SUPFAM" id="SSF88946">
    <property type="entry name" value="Sigma2 domain of RNA polymerase sigma factors"/>
    <property type="match status" value="1"/>
</dbReference>
<dbReference type="RefSeq" id="WP_345379154.1">
    <property type="nucleotide sequence ID" value="NZ_BAABIC010000004.1"/>
</dbReference>
<dbReference type="InterPro" id="IPR013249">
    <property type="entry name" value="RNA_pol_sigma70_r4_t2"/>
</dbReference>
<comment type="caution">
    <text evidence="9">The sequence shown here is derived from an EMBL/GenBank/DDBJ whole genome shotgun (WGS) entry which is preliminary data.</text>
</comment>
<sequence>MGGTDLEAGFARHRRELHVHCYRMLASVADAEDAVQETYLRAWRGRAGFDGTHLRAWLYRIATTVCLDAARARGRRPASATEVSWLTPYPDALLEPADPDDEPDALVVARETIELAFLVALQVLPPRQRAALLAREVLGLPAKEAAEMIGTSVAAANSALQRARETLRAHLPSHRDDWVVHEPSPAEKELLARFVDAHERHDAAAALAAAAEDIRVTMPPAPFCFEGHAQLATLLERAFGPDREGDWRLLPTGVNLMPAAASYLRRPGDTVFRPFKLDVLRVEGDRIAEITTFGYSWFPALNLPDHL</sequence>
<evidence type="ECO:0000313" key="9">
    <source>
        <dbReference type="EMBL" id="GAA4681359.1"/>
    </source>
</evidence>
<dbReference type="InterPro" id="IPR039425">
    <property type="entry name" value="RNA_pol_sigma-70-like"/>
</dbReference>
<dbReference type="Pfam" id="PF04542">
    <property type="entry name" value="Sigma70_r2"/>
    <property type="match status" value="1"/>
</dbReference>
<dbReference type="SUPFAM" id="SSF88659">
    <property type="entry name" value="Sigma3 and sigma4 domains of RNA polymerase sigma factors"/>
    <property type="match status" value="1"/>
</dbReference>
<feature type="domain" description="RNA polymerase sigma-70 region 2" evidence="6">
    <location>
        <begin position="10"/>
        <end position="76"/>
    </location>
</feature>
<dbReference type="EMBL" id="BAABIC010000004">
    <property type="protein sequence ID" value="GAA4681359.1"/>
    <property type="molecule type" value="Genomic_DNA"/>
</dbReference>
<feature type="domain" description="RNA polymerase sigma factor 70 region 4 type 2" evidence="7">
    <location>
        <begin position="116"/>
        <end position="167"/>
    </location>
</feature>
<gene>
    <name evidence="9" type="ORF">GCM10023215_13850</name>
</gene>
<dbReference type="Proteomes" id="UP001500325">
    <property type="component" value="Unassembled WGS sequence"/>
</dbReference>
<keyword evidence="10" id="KW-1185">Reference proteome</keyword>
<comment type="similarity">
    <text evidence="1">Belongs to the sigma-70 factor family. ECF subfamily.</text>
</comment>
<evidence type="ECO:0000259" key="6">
    <source>
        <dbReference type="Pfam" id="PF04542"/>
    </source>
</evidence>
<dbReference type="InterPro" id="IPR032710">
    <property type="entry name" value="NTF2-like_dom_sf"/>
</dbReference>
<dbReference type="InterPro" id="IPR014284">
    <property type="entry name" value="RNA_pol_sigma-70_dom"/>
</dbReference>
<accession>A0ABP8W5C4</accession>
<evidence type="ECO:0000256" key="5">
    <source>
        <dbReference type="ARBA" id="ARBA00023163"/>
    </source>
</evidence>
<dbReference type="InterPro" id="IPR013325">
    <property type="entry name" value="RNA_pol_sigma_r2"/>
</dbReference>
<dbReference type="Gene3D" id="1.10.1740.10">
    <property type="match status" value="1"/>
</dbReference>
<dbReference type="Gene3D" id="3.10.450.50">
    <property type="match status" value="1"/>
</dbReference>
<dbReference type="CDD" id="cd06171">
    <property type="entry name" value="Sigma70_r4"/>
    <property type="match status" value="1"/>
</dbReference>
<reference evidence="10" key="1">
    <citation type="journal article" date="2019" name="Int. J. Syst. Evol. Microbiol.">
        <title>The Global Catalogue of Microorganisms (GCM) 10K type strain sequencing project: providing services to taxonomists for standard genome sequencing and annotation.</title>
        <authorList>
            <consortium name="The Broad Institute Genomics Platform"/>
            <consortium name="The Broad Institute Genome Sequencing Center for Infectious Disease"/>
            <person name="Wu L."/>
            <person name="Ma J."/>
        </authorList>
    </citation>
    <scope>NUCLEOTIDE SEQUENCE [LARGE SCALE GENOMIC DNA]</scope>
    <source>
        <strain evidence="10">JCM 18055</strain>
    </source>
</reference>
<evidence type="ECO:0000259" key="7">
    <source>
        <dbReference type="Pfam" id="PF08281"/>
    </source>
</evidence>
<dbReference type="PANTHER" id="PTHR43133">
    <property type="entry name" value="RNA POLYMERASE ECF-TYPE SIGMA FACTO"/>
    <property type="match status" value="1"/>
</dbReference>
<keyword evidence="3" id="KW-0805">Transcription regulation</keyword>
<dbReference type="InterPro" id="IPR007627">
    <property type="entry name" value="RNA_pol_sigma70_r2"/>
</dbReference>
<dbReference type="InterPro" id="IPR014305">
    <property type="entry name" value="RNA_pol_sigma-G_actinobac"/>
</dbReference>
<dbReference type="Gene3D" id="1.10.10.10">
    <property type="entry name" value="Winged helix-like DNA-binding domain superfamily/Winged helix DNA-binding domain"/>
    <property type="match status" value="1"/>
</dbReference>
<dbReference type="InterPro" id="IPR013324">
    <property type="entry name" value="RNA_pol_sigma_r3/r4-like"/>
</dbReference>
<dbReference type="PANTHER" id="PTHR43133:SF65">
    <property type="entry name" value="ECF RNA POLYMERASE SIGMA FACTOR SIGG"/>
    <property type="match status" value="1"/>
</dbReference>
<keyword evidence="5" id="KW-0804">Transcription</keyword>